<dbReference type="AlphaFoldDB" id="A0AAC9BG69"/>
<organism evidence="2 3">
    <name type="scientific">Ralstonia insidiosa</name>
    <dbReference type="NCBI Taxonomy" id="190721"/>
    <lineage>
        <taxon>Bacteria</taxon>
        <taxon>Pseudomonadati</taxon>
        <taxon>Pseudomonadota</taxon>
        <taxon>Betaproteobacteria</taxon>
        <taxon>Burkholderiales</taxon>
        <taxon>Burkholderiaceae</taxon>
        <taxon>Ralstonia</taxon>
    </lineage>
</organism>
<gene>
    <name evidence="2" type="ORF">ACS15_3445</name>
</gene>
<protein>
    <submittedName>
        <fullName evidence="2">Transmembrane domain protein</fullName>
    </submittedName>
</protein>
<evidence type="ECO:0000256" key="1">
    <source>
        <dbReference type="SAM" id="MobiDB-lite"/>
    </source>
</evidence>
<name>A0AAC9BG69_9RALS</name>
<reference evidence="2 3" key="1">
    <citation type="submission" date="2015-09" db="EMBL/GenBank/DDBJ databases">
        <authorList>
            <person name="Xu Y."/>
            <person name="Nagy A."/>
            <person name="Liu N.T."/>
            <person name="Nou X."/>
        </authorList>
    </citation>
    <scope>NUCLEOTIDE SEQUENCE [LARGE SCALE GENOMIC DNA]</scope>
    <source>
        <strain evidence="2 3">FC1138</strain>
    </source>
</reference>
<evidence type="ECO:0000313" key="3">
    <source>
        <dbReference type="Proteomes" id="UP000077927"/>
    </source>
</evidence>
<evidence type="ECO:0000313" key="2">
    <source>
        <dbReference type="EMBL" id="ANH73151.1"/>
    </source>
</evidence>
<keyword evidence="2" id="KW-0472">Membrane</keyword>
<proteinExistence type="predicted"/>
<dbReference type="KEGG" id="rin:ACS15_3445"/>
<feature type="region of interest" description="Disordered" evidence="1">
    <location>
        <begin position="1"/>
        <end position="36"/>
    </location>
</feature>
<sequence length="56" mass="6228">MPHDRPVASPLSAEPGVKPAANARPAKARAEHPANHRATLVRWLRKTHGWFGLWGR</sequence>
<accession>A0AAC9BG69</accession>
<dbReference type="Proteomes" id="UP000077927">
    <property type="component" value="Chromosome 1"/>
</dbReference>
<keyword evidence="2" id="KW-0812">Transmembrane</keyword>
<dbReference type="EMBL" id="CP012605">
    <property type="protein sequence ID" value="ANH73151.1"/>
    <property type="molecule type" value="Genomic_DNA"/>
</dbReference>